<dbReference type="InterPro" id="IPR022637">
    <property type="entry name" value="DNA_polIII_beta_cen"/>
</dbReference>
<evidence type="ECO:0000256" key="4">
    <source>
        <dbReference type="ARBA" id="ARBA00022679"/>
    </source>
</evidence>
<evidence type="ECO:0000256" key="7">
    <source>
        <dbReference type="ARBA" id="ARBA00022932"/>
    </source>
</evidence>
<dbReference type="PANTHER" id="PTHR30478:SF0">
    <property type="entry name" value="BETA SLIDING CLAMP"/>
    <property type="match status" value="1"/>
</dbReference>
<evidence type="ECO:0000259" key="12">
    <source>
        <dbReference type="Pfam" id="PF02768"/>
    </source>
</evidence>
<dbReference type="GO" id="GO:0003677">
    <property type="term" value="F:DNA binding"/>
    <property type="evidence" value="ECO:0007669"/>
    <property type="project" value="UniProtKB-UniRule"/>
</dbReference>
<dbReference type="AlphaFoldDB" id="A0A1G2C742"/>
<evidence type="ECO:0000313" key="14">
    <source>
        <dbReference type="Proteomes" id="UP000176349"/>
    </source>
</evidence>
<evidence type="ECO:0000256" key="5">
    <source>
        <dbReference type="ARBA" id="ARBA00022695"/>
    </source>
</evidence>
<dbReference type="NCBIfam" id="TIGR00663">
    <property type="entry name" value="dnan"/>
    <property type="match status" value="1"/>
</dbReference>
<reference evidence="13 14" key="1">
    <citation type="journal article" date="2016" name="Nat. Commun.">
        <title>Thousands of microbial genomes shed light on interconnected biogeochemical processes in an aquifer system.</title>
        <authorList>
            <person name="Anantharaman K."/>
            <person name="Brown C.T."/>
            <person name="Hug L.A."/>
            <person name="Sharon I."/>
            <person name="Castelle C.J."/>
            <person name="Probst A.J."/>
            <person name="Thomas B.C."/>
            <person name="Singh A."/>
            <person name="Wilkins M.J."/>
            <person name="Karaoz U."/>
            <person name="Brodie E.L."/>
            <person name="Williams K.H."/>
            <person name="Hubbard S.S."/>
            <person name="Banfield J.F."/>
        </authorList>
    </citation>
    <scope>NUCLEOTIDE SEQUENCE [LARGE SCALE GENOMIC DNA]</scope>
</reference>
<protein>
    <recommendedName>
        <fullName evidence="9">Beta sliding clamp</fullName>
    </recommendedName>
</protein>
<keyword evidence="7 9" id="KW-0239">DNA-directed DNA polymerase</keyword>
<comment type="function">
    <text evidence="9">Confers DNA tethering and processivity to DNA polymerases and other proteins. Acts as a clamp, forming a ring around DNA (a reaction catalyzed by the clamp-loading complex) which diffuses in an ATP-independent manner freely and bidirectionally along dsDNA. Initially characterized for its ability to contact the catalytic subunit of DNA polymerase III (Pol III), a complex, multichain enzyme responsible for most of the replicative synthesis in bacteria; Pol III exhibits 3'-5' exonuclease proofreading activity. The beta chain is required for initiation of replication as well as for processivity of DNA replication.</text>
</comment>
<gene>
    <name evidence="13" type="ORF">A2128_02675</name>
</gene>
<accession>A0A1G2C742</accession>
<keyword evidence="3 9" id="KW-0963">Cytoplasm</keyword>
<feature type="domain" description="DNA polymerase III beta sliding clamp central" evidence="11">
    <location>
        <begin position="131"/>
        <end position="245"/>
    </location>
</feature>
<proteinExistence type="inferred from homology"/>
<sequence length="370" mass="40552">MNIIILKKNLRDALSIVEKASGENFNLPVLKNILIKTDGARLKLVATNLEIAVTSFASAKIIEAGEITVPGSTLTAIVSNLTSERVTLGTKGNTLRLTTDTYEATLQGLPAEEFPVIPELKSEERWLECSSAVFKDGVSQVISAVQISDLRPEISGLLFSAGGASFTITGTDSFRLAEKTIGENQIKTSLDEGVRVIVPLKTAQELLRNFGDDKPLTITFDENQIAFRTDDFTIISRLIDGTYPEYDPIVPKSTETDIEVQREELMNALKLTGVFTSRVHEVKLSLRDNKKTLELSSVDQAIGENRYLCAVKAKGEPVSVSFNWRYLLDGLKALKGESVMLGLNGDVKPAMLRSAGDQSYFYVLMPIKSV</sequence>
<dbReference type="InterPro" id="IPR022635">
    <property type="entry name" value="DNA_polIII_beta_C"/>
</dbReference>
<comment type="similarity">
    <text evidence="2 9">Belongs to the beta sliding clamp family.</text>
</comment>
<feature type="domain" description="DNA polymerase III beta sliding clamp N-terminal" evidence="10">
    <location>
        <begin position="1"/>
        <end position="118"/>
    </location>
</feature>
<name>A0A1G2C742_9BACT</name>
<dbReference type="InterPro" id="IPR001001">
    <property type="entry name" value="DNA_polIII_beta"/>
</dbReference>
<dbReference type="Gene3D" id="3.10.150.10">
    <property type="entry name" value="DNA Polymerase III, subunit A, domain 2"/>
    <property type="match status" value="1"/>
</dbReference>
<keyword evidence="5 9" id="KW-0548">Nucleotidyltransferase</keyword>
<evidence type="ECO:0000259" key="10">
    <source>
        <dbReference type="Pfam" id="PF00712"/>
    </source>
</evidence>
<evidence type="ECO:0000256" key="9">
    <source>
        <dbReference type="PIRNR" id="PIRNR000804"/>
    </source>
</evidence>
<dbReference type="SUPFAM" id="SSF55979">
    <property type="entry name" value="DNA clamp"/>
    <property type="match status" value="3"/>
</dbReference>
<keyword evidence="6 9" id="KW-0235">DNA replication</keyword>
<dbReference type="Pfam" id="PF02767">
    <property type="entry name" value="DNA_pol3_beta_2"/>
    <property type="match status" value="1"/>
</dbReference>
<evidence type="ECO:0000256" key="2">
    <source>
        <dbReference type="ARBA" id="ARBA00010752"/>
    </source>
</evidence>
<dbReference type="GO" id="GO:0006271">
    <property type="term" value="P:DNA strand elongation involved in DNA replication"/>
    <property type="evidence" value="ECO:0007669"/>
    <property type="project" value="TreeGrafter"/>
</dbReference>
<dbReference type="PANTHER" id="PTHR30478">
    <property type="entry name" value="DNA POLYMERASE III SUBUNIT BETA"/>
    <property type="match status" value="1"/>
</dbReference>
<dbReference type="EMBL" id="MHKV01000045">
    <property type="protein sequence ID" value="OGY96460.1"/>
    <property type="molecule type" value="Genomic_DNA"/>
</dbReference>
<dbReference type="Pfam" id="PF02768">
    <property type="entry name" value="DNA_pol3_beta_3"/>
    <property type="match status" value="1"/>
</dbReference>
<evidence type="ECO:0000256" key="3">
    <source>
        <dbReference type="ARBA" id="ARBA00022490"/>
    </source>
</evidence>
<evidence type="ECO:0000256" key="1">
    <source>
        <dbReference type="ARBA" id="ARBA00004496"/>
    </source>
</evidence>
<dbReference type="InterPro" id="IPR046938">
    <property type="entry name" value="DNA_clamp_sf"/>
</dbReference>
<keyword evidence="8" id="KW-0238">DNA-binding</keyword>
<comment type="subunit">
    <text evidence="9">Forms a ring-shaped head-to-tail homodimer around DNA.</text>
</comment>
<dbReference type="Pfam" id="PF00712">
    <property type="entry name" value="DNA_pol3_beta"/>
    <property type="match status" value="1"/>
</dbReference>
<organism evidence="13 14">
    <name type="scientific">Candidatus Liptonbacteria bacterium GWC1_60_9</name>
    <dbReference type="NCBI Taxonomy" id="1798645"/>
    <lineage>
        <taxon>Bacteria</taxon>
        <taxon>Candidatus Liptoniibacteriota</taxon>
    </lineage>
</organism>
<comment type="subcellular location">
    <subcellularLocation>
        <location evidence="1 9">Cytoplasm</location>
    </subcellularLocation>
</comment>
<dbReference type="GO" id="GO:0003887">
    <property type="term" value="F:DNA-directed DNA polymerase activity"/>
    <property type="evidence" value="ECO:0007669"/>
    <property type="project" value="UniProtKB-UniRule"/>
</dbReference>
<dbReference type="CDD" id="cd00140">
    <property type="entry name" value="beta_clamp"/>
    <property type="match status" value="1"/>
</dbReference>
<dbReference type="GO" id="GO:0008408">
    <property type="term" value="F:3'-5' exonuclease activity"/>
    <property type="evidence" value="ECO:0007669"/>
    <property type="project" value="InterPro"/>
</dbReference>
<feature type="domain" description="DNA polymerase III beta sliding clamp C-terminal" evidence="12">
    <location>
        <begin position="249"/>
        <end position="367"/>
    </location>
</feature>
<keyword evidence="4 9" id="KW-0808">Transferase</keyword>
<dbReference type="Gene3D" id="3.70.10.10">
    <property type="match status" value="1"/>
</dbReference>
<evidence type="ECO:0000259" key="11">
    <source>
        <dbReference type="Pfam" id="PF02767"/>
    </source>
</evidence>
<evidence type="ECO:0000256" key="6">
    <source>
        <dbReference type="ARBA" id="ARBA00022705"/>
    </source>
</evidence>
<evidence type="ECO:0000313" key="13">
    <source>
        <dbReference type="EMBL" id="OGY96460.1"/>
    </source>
</evidence>
<comment type="caution">
    <text evidence="13">The sequence shown here is derived from an EMBL/GenBank/DDBJ whole genome shotgun (WGS) entry which is preliminary data.</text>
</comment>
<dbReference type="SMART" id="SM00480">
    <property type="entry name" value="POL3Bc"/>
    <property type="match status" value="1"/>
</dbReference>
<dbReference type="GO" id="GO:0009360">
    <property type="term" value="C:DNA polymerase III complex"/>
    <property type="evidence" value="ECO:0007669"/>
    <property type="project" value="InterPro"/>
</dbReference>
<dbReference type="InterPro" id="IPR022634">
    <property type="entry name" value="DNA_polIII_beta_N"/>
</dbReference>
<dbReference type="GO" id="GO:0005737">
    <property type="term" value="C:cytoplasm"/>
    <property type="evidence" value="ECO:0007669"/>
    <property type="project" value="UniProtKB-SubCell"/>
</dbReference>
<evidence type="ECO:0000256" key="8">
    <source>
        <dbReference type="ARBA" id="ARBA00023125"/>
    </source>
</evidence>
<dbReference type="Proteomes" id="UP000176349">
    <property type="component" value="Unassembled WGS sequence"/>
</dbReference>
<dbReference type="PIRSF" id="PIRSF000804">
    <property type="entry name" value="DNA_pol_III_b"/>
    <property type="match status" value="1"/>
</dbReference>